<reference evidence="2" key="1">
    <citation type="journal article" date="2019" name="Int. J. Syst. Evol. Microbiol.">
        <title>The Global Catalogue of Microorganisms (GCM) 10K type strain sequencing project: providing services to taxonomists for standard genome sequencing and annotation.</title>
        <authorList>
            <consortium name="The Broad Institute Genomics Platform"/>
            <consortium name="The Broad Institute Genome Sequencing Center for Infectious Disease"/>
            <person name="Wu L."/>
            <person name="Ma J."/>
        </authorList>
    </citation>
    <scope>NUCLEOTIDE SEQUENCE [LARGE SCALE GENOMIC DNA]</scope>
    <source>
        <strain evidence="2">KCTC 42739</strain>
    </source>
</reference>
<sequence>MTDINDEIAILAVQCLVLGPAQCSATIQHNIDAAVAGGQWDELNQWHRVRLRVRRMQQEETLARDLSALAGERARYAAPLKPR</sequence>
<protein>
    <submittedName>
        <fullName evidence="1">Uncharacterized protein</fullName>
    </submittedName>
</protein>
<evidence type="ECO:0000313" key="2">
    <source>
        <dbReference type="Proteomes" id="UP001595713"/>
    </source>
</evidence>
<comment type="caution">
    <text evidence="1">The sequence shown here is derived from an EMBL/GenBank/DDBJ whole genome shotgun (WGS) entry which is preliminary data.</text>
</comment>
<keyword evidence="2" id="KW-1185">Reference proteome</keyword>
<organism evidence="1 2">
    <name type="scientific">Sphingomonas hylomeconis</name>
    <dbReference type="NCBI Taxonomy" id="1395958"/>
    <lineage>
        <taxon>Bacteria</taxon>
        <taxon>Pseudomonadati</taxon>
        <taxon>Pseudomonadota</taxon>
        <taxon>Alphaproteobacteria</taxon>
        <taxon>Sphingomonadales</taxon>
        <taxon>Sphingomonadaceae</taxon>
        <taxon>Sphingomonas</taxon>
    </lineage>
</organism>
<evidence type="ECO:0000313" key="1">
    <source>
        <dbReference type="EMBL" id="MFC3579426.1"/>
    </source>
</evidence>
<name>A0ABV7SSW5_9SPHN</name>
<accession>A0ABV7SSW5</accession>
<proteinExistence type="predicted"/>
<dbReference type="Proteomes" id="UP001595713">
    <property type="component" value="Unassembled WGS sequence"/>
</dbReference>
<dbReference type="RefSeq" id="WP_261295606.1">
    <property type="nucleotide sequence ID" value="NZ_JANQBK010000017.1"/>
</dbReference>
<gene>
    <name evidence="1" type="ORF">ACFONA_04550</name>
</gene>
<dbReference type="EMBL" id="JBHRXP010000002">
    <property type="protein sequence ID" value="MFC3579426.1"/>
    <property type="molecule type" value="Genomic_DNA"/>
</dbReference>